<dbReference type="RefSeq" id="WP_148075891.1">
    <property type="nucleotide sequence ID" value="NZ_CP042913.1"/>
</dbReference>
<dbReference type="Proteomes" id="UP000323917">
    <property type="component" value="Chromosome"/>
</dbReference>
<dbReference type="SUPFAM" id="SSF52540">
    <property type="entry name" value="P-loop containing nucleoside triphosphate hydrolases"/>
    <property type="match status" value="1"/>
</dbReference>
<dbReference type="KEGG" id="bgok:Pr1d_50420"/>
<dbReference type="EMBL" id="CP042913">
    <property type="protein sequence ID" value="QEG37696.1"/>
    <property type="molecule type" value="Genomic_DNA"/>
</dbReference>
<dbReference type="Gene3D" id="3.40.50.300">
    <property type="entry name" value="P-loop containing nucleotide triphosphate hydrolases"/>
    <property type="match status" value="1"/>
</dbReference>
<proteinExistence type="predicted"/>
<dbReference type="AlphaFoldDB" id="A0A5B9QKX9"/>
<organism evidence="1 2">
    <name type="scientific">Bythopirellula goksoeyrii</name>
    <dbReference type="NCBI Taxonomy" id="1400387"/>
    <lineage>
        <taxon>Bacteria</taxon>
        <taxon>Pseudomonadati</taxon>
        <taxon>Planctomycetota</taxon>
        <taxon>Planctomycetia</taxon>
        <taxon>Pirellulales</taxon>
        <taxon>Lacipirellulaceae</taxon>
        <taxon>Bythopirellula</taxon>
    </lineage>
</organism>
<reference evidence="1 2" key="1">
    <citation type="submission" date="2019-08" db="EMBL/GenBank/DDBJ databases">
        <title>Deep-cultivation of Planctomycetes and their phenomic and genomic characterization uncovers novel biology.</title>
        <authorList>
            <person name="Wiegand S."/>
            <person name="Jogler M."/>
            <person name="Boedeker C."/>
            <person name="Pinto D."/>
            <person name="Vollmers J."/>
            <person name="Rivas-Marin E."/>
            <person name="Kohn T."/>
            <person name="Peeters S.H."/>
            <person name="Heuer A."/>
            <person name="Rast P."/>
            <person name="Oberbeckmann S."/>
            <person name="Bunk B."/>
            <person name="Jeske O."/>
            <person name="Meyerdierks A."/>
            <person name="Storesund J.E."/>
            <person name="Kallscheuer N."/>
            <person name="Luecker S."/>
            <person name="Lage O.M."/>
            <person name="Pohl T."/>
            <person name="Merkel B.J."/>
            <person name="Hornburger P."/>
            <person name="Mueller R.-W."/>
            <person name="Bruemmer F."/>
            <person name="Labrenz M."/>
            <person name="Spormann A.M."/>
            <person name="Op den Camp H."/>
            <person name="Overmann J."/>
            <person name="Amann R."/>
            <person name="Jetten M.S.M."/>
            <person name="Mascher T."/>
            <person name="Medema M.H."/>
            <person name="Devos D.P."/>
            <person name="Kaster A.-K."/>
            <person name="Ovreas L."/>
            <person name="Rohde M."/>
            <person name="Galperin M.Y."/>
            <person name="Jogler C."/>
        </authorList>
    </citation>
    <scope>NUCLEOTIDE SEQUENCE [LARGE SCALE GENOMIC DNA]</scope>
    <source>
        <strain evidence="1 2">Pr1d</strain>
    </source>
</reference>
<name>A0A5B9QKX9_9BACT</name>
<sequence>MSKTLTEIAQQLKEADKKVQLIYAFNGTGKTRLSREFKDLIAPKNDTDEEEAGLSRDKILYYNAFTEDLFHWDNDLEEDIEKKLRIQPNTFTDWILLEQGQDQNVVANFQRLTNKQLTPSFNQHYRVVDGRRTYHIRDVTFSIETGDEDGTESIKISKGEESVFVWSVFYTILEEVVDVLSVPEAGDRGTNQFDNLEYVFIDDPVSSLDDSHLIELAQRLAALIKLSPQDGPKFVITTHNPLFFNVLFNAIKKGLKYRLTYNEDGTFSLEPLRTDSPFSYHLHLLEKLRLASEQNGFEKYHYNFLRNILEKTSTFLGYDDWADLLPRTAEGTSDPYLKRIIDISSHSKHSGYELSELSQDDKRVLKFLLTDAANKQYVFPEKYRMALEEDHPNG</sequence>
<keyword evidence="2" id="KW-1185">Reference proteome</keyword>
<protein>
    <submittedName>
        <fullName evidence="1">Uncharacterized protein</fullName>
    </submittedName>
</protein>
<accession>A0A5B9QKX9</accession>
<dbReference type="OrthoDB" id="9795565at2"/>
<evidence type="ECO:0000313" key="2">
    <source>
        <dbReference type="Proteomes" id="UP000323917"/>
    </source>
</evidence>
<evidence type="ECO:0000313" key="1">
    <source>
        <dbReference type="EMBL" id="QEG37696.1"/>
    </source>
</evidence>
<gene>
    <name evidence="1" type="ORF">Pr1d_50420</name>
</gene>
<dbReference type="InterPro" id="IPR027417">
    <property type="entry name" value="P-loop_NTPase"/>
</dbReference>